<dbReference type="PROSITE" id="PS50893">
    <property type="entry name" value="ABC_TRANSPORTER_2"/>
    <property type="match status" value="1"/>
</dbReference>
<keyword evidence="13" id="KW-1185">Reference proteome</keyword>
<comment type="subcellular location">
    <subcellularLocation>
        <location evidence="1">Cell membrane</location>
        <topology evidence="1">Multi-pass membrane protein</topology>
    </subcellularLocation>
</comment>
<evidence type="ECO:0000256" key="1">
    <source>
        <dbReference type="ARBA" id="ARBA00004651"/>
    </source>
</evidence>
<dbReference type="InterPro" id="IPR003439">
    <property type="entry name" value="ABC_transporter-like_ATP-bd"/>
</dbReference>
<dbReference type="Proteomes" id="UP000018291">
    <property type="component" value="Unassembled WGS sequence"/>
</dbReference>
<dbReference type="InterPro" id="IPR011527">
    <property type="entry name" value="ABC1_TM_dom"/>
</dbReference>
<dbReference type="PANTHER" id="PTHR43394">
    <property type="entry name" value="ATP-DEPENDENT PERMEASE MDL1, MITOCHONDRIAL"/>
    <property type="match status" value="1"/>
</dbReference>
<dbReference type="CDD" id="cd03228">
    <property type="entry name" value="ABCC_MRP_Like"/>
    <property type="match status" value="1"/>
</dbReference>
<gene>
    <name evidence="12" type="ORF">BN381_50019</name>
</gene>
<dbReference type="GO" id="GO:0005886">
    <property type="term" value="C:plasma membrane"/>
    <property type="evidence" value="ECO:0007669"/>
    <property type="project" value="UniProtKB-SubCell"/>
</dbReference>
<dbReference type="AlphaFoldDB" id="R4Z6W8"/>
<evidence type="ECO:0000313" key="13">
    <source>
        <dbReference type="Proteomes" id="UP000018291"/>
    </source>
</evidence>
<feature type="domain" description="ABC transmembrane type-1" evidence="11">
    <location>
        <begin position="14"/>
        <end position="285"/>
    </location>
</feature>
<keyword evidence="4 9" id="KW-0812">Transmembrane</keyword>
<feature type="domain" description="ABC transporter" evidence="10">
    <location>
        <begin position="332"/>
        <end position="566"/>
    </location>
</feature>
<dbReference type="Gene3D" id="1.20.1560.10">
    <property type="entry name" value="ABC transporter type 1, transmembrane domain"/>
    <property type="match status" value="1"/>
</dbReference>
<dbReference type="GO" id="GO:0015421">
    <property type="term" value="F:ABC-type oligopeptide transporter activity"/>
    <property type="evidence" value="ECO:0007669"/>
    <property type="project" value="TreeGrafter"/>
</dbReference>
<evidence type="ECO:0000256" key="8">
    <source>
        <dbReference type="ARBA" id="ARBA00023136"/>
    </source>
</evidence>
<comment type="caution">
    <text evidence="12">The sequence shown here is derived from an EMBL/GenBank/DDBJ whole genome shotgun (WGS) entry which is preliminary data.</text>
</comment>
<keyword evidence="3" id="KW-1003">Cell membrane</keyword>
<evidence type="ECO:0000256" key="2">
    <source>
        <dbReference type="ARBA" id="ARBA00022448"/>
    </source>
</evidence>
<dbReference type="SMART" id="SM00382">
    <property type="entry name" value="AAA"/>
    <property type="match status" value="1"/>
</dbReference>
<evidence type="ECO:0000256" key="5">
    <source>
        <dbReference type="ARBA" id="ARBA00022741"/>
    </source>
</evidence>
<feature type="transmembrane region" description="Helical" evidence="9">
    <location>
        <begin position="131"/>
        <end position="152"/>
    </location>
</feature>
<name>R4Z6W8_9ACTN</name>
<evidence type="ECO:0000256" key="9">
    <source>
        <dbReference type="SAM" id="Phobius"/>
    </source>
</evidence>
<sequence>MKVFLGARGRTIGALALTSFGSGMAEALFLVVISRAAFAVTDDVDQIQVIGDRSLSLGGAILIGLSMIAIRCGLALWAAAQSSRFSTSVVADTRRTLAEAFLFASWPVQQSDRSGQLQELLTTFTNQGSQLVNSVTLGVSSTFSLVALLGMAVAVNPVGSLVVLAAALAFGSLLRPLRSAVRRRGTNAANAGMHFASSLTSLSQLGQEMHIFRIQKQATSAVDELVTSSADAERRLLFARSIVVPLYSTLAYLALIGALAGITISNATNVAALGAVMLIMLRALSYGQAIQNAHSSVAGSLPFVERLQVELDRYRAGRQYDGQQPVGHVGDLTLNNVSFSYEDERRVLHEVSLTIHHKEVVGIVGPSGGGKSTLVQLMLGLRDPSAGSILAAGRPIIEMSRDEWARKVTFVPQEAHLVAGTVADNIRLFRDDVSMEAIERAVRLAHLSDDIASFPEGYDRPVGELGGHLSGGQQQRLCLARALVERPELLILDEPTSSLDVRSEHLIRQTLVELSKHMTIVIVAHRMSTLDICDRIMVIQEGQLKGFDTPSQLSESNAFYSEALTLSGLK</sequence>
<dbReference type="HOGENOM" id="CLU_000604_84_3_11"/>
<dbReference type="InterPro" id="IPR027417">
    <property type="entry name" value="P-loop_NTPase"/>
</dbReference>
<feature type="transmembrane region" description="Helical" evidence="9">
    <location>
        <begin position="55"/>
        <end position="78"/>
    </location>
</feature>
<dbReference type="PROSITE" id="PS00211">
    <property type="entry name" value="ABC_TRANSPORTER_1"/>
    <property type="match status" value="1"/>
</dbReference>
<keyword evidence="7 9" id="KW-1133">Transmembrane helix</keyword>
<dbReference type="InterPro" id="IPR036640">
    <property type="entry name" value="ABC1_TM_sf"/>
</dbReference>
<evidence type="ECO:0000259" key="10">
    <source>
        <dbReference type="PROSITE" id="PS50893"/>
    </source>
</evidence>
<proteinExistence type="predicted"/>
<feature type="transmembrane region" description="Helical" evidence="9">
    <location>
        <begin position="158"/>
        <end position="174"/>
    </location>
</feature>
<evidence type="ECO:0000259" key="11">
    <source>
        <dbReference type="PROSITE" id="PS50929"/>
    </source>
</evidence>
<evidence type="ECO:0000313" key="12">
    <source>
        <dbReference type="EMBL" id="CCM64877.1"/>
    </source>
</evidence>
<keyword evidence="5" id="KW-0547">Nucleotide-binding</keyword>
<keyword evidence="2" id="KW-0813">Transport</keyword>
<dbReference type="SUPFAM" id="SSF90123">
    <property type="entry name" value="ABC transporter transmembrane region"/>
    <property type="match status" value="1"/>
</dbReference>
<dbReference type="InterPro" id="IPR003593">
    <property type="entry name" value="AAA+_ATPase"/>
</dbReference>
<dbReference type="PANTHER" id="PTHR43394:SF1">
    <property type="entry name" value="ATP-BINDING CASSETTE SUB-FAMILY B MEMBER 10, MITOCHONDRIAL"/>
    <property type="match status" value="1"/>
</dbReference>
<dbReference type="EMBL" id="CANL01000045">
    <property type="protein sequence ID" value="CCM64877.1"/>
    <property type="molecule type" value="Genomic_DNA"/>
</dbReference>
<dbReference type="RefSeq" id="WP_012229220.1">
    <property type="nucleotide sequence ID" value="NZ_HG422565.1"/>
</dbReference>
<keyword evidence="8 9" id="KW-0472">Membrane</keyword>
<dbReference type="SUPFAM" id="SSF52540">
    <property type="entry name" value="P-loop containing nucleoside triphosphate hydrolases"/>
    <property type="match status" value="1"/>
</dbReference>
<dbReference type="Pfam" id="PF00005">
    <property type="entry name" value="ABC_tran"/>
    <property type="match status" value="1"/>
</dbReference>
<keyword evidence="6 12" id="KW-0067">ATP-binding</keyword>
<evidence type="ECO:0000256" key="7">
    <source>
        <dbReference type="ARBA" id="ARBA00022989"/>
    </source>
</evidence>
<dbReference type="InterPro" id="IPR017871">
    <property type="entry name" value="ABC_transporter-like_CS"/>
</dbReference>
<reference evidence="12 13" key="1">
    <citation type="journal article" date="2013" name="ISME J.">
        <title>Metabolic model for the filamentous 'Candidatus Microthrix parvicella' based on genomic and metagenomic analyses.</title>
        <authorList>
            <person name="Jon McIlroy S."/>
            <person name="Kristiansen R."/>
            <person name="Albertsen M."/>
            <person name="Michael Karst S."/>
            <person name="Rossetti S."/>
            <person name="Lund Nielsen J."/>
            <person name="Tandoi V."/>
            <person name="James Seviour R."/>
            <person name="Nielsen P.H."/>
        </authorList>
    </citation>
    <scope>NUCLEOTIDE SEQUENCE [LARGE SCALE GENOMIC DNA]</scope>
    <source>
        <strain evidence="12 13">RN1</strain>
    </source>
</reference>
<evidence type="ECO:0000256" key="6">
    <source>
        <dbReference type="ARBA" id="ARBA00022840"/>
    </source>
</evidence>
<dbReference type="GO" id="GO:0016887">
    <property type="term" value="F:ATP hydrolysis activity"/>
    <property type="evidence" value="ECO:0007669"/>
    <property type="project" value="InterPro"/>
</dbReference>
<protein>
    <submittedName>
        <fullName evidence="12">Putative ABC transporter, ATP-binding/permease protein</fullName>
    </submittedName>
</protein>
<dbReference type="STRING" id="1229780.BN381_50019"/>
<evidence type="ECO:0000256" key="3">
    <source>
        <dbReference type="ARBA" id="ARBA00022475"/>
    </source>
</evidence>
<dbReference type="PROSITE" id="PS50929">
    <property type="entry name" value="ABC_TM1F"/>
    <property type="match status" value="1"/>
</dbReference>
<feature type="transmembrane region" description="Helical" evidence="9">
    <location>
        <begin position="242"/>
        <end position="264"/>
    </location>
</feature>
<dbReference type="eggNOG" id="COG1132">
    <property type="taxonomic scope" value="Bacteria"/>
</dbReference>
<accession>R4Z6W8</accession>
<dbReference type="FunFam" id="3.40.50.300:FF:000299">
    <property type="entry name" value="ABC transporter ATP-binding protein/permease"/>
    <property type="match status" value="1"/>
</dbReference>
<dbReference type="Gene3D" id="3.40.50.300">
    <property type="entry name" value="P-loop containing nucleotide triphosphate hydrolases"/>
    <property type="match status" value="1"/>
</dbReference>
<dbReference type="GO" id="GO:0005524">
    <property type="term" value="F:ATP binding"/>
    <property type="evidence" value="ECO:0007669"/>
    <property type="project" value="UniProtKB-KW"/>
</dbReference>
<evidence type="ECO:0000256" key="4">
    <source>
        <dbReference type="ARBA" id="ARBA00022692"/>
    </source>
</evidence>
<dbReference type="InterPro" id="IPR039421">
    <property type="entry name" value="Type_1_exporter"/>
</dbReference>
<organism evidence="12 13">
    <name type="scientific">Candidatus Neomicrothrix parvicella RN1</name>
    <dbReference type="NCBI Taxonomy" id="1229780"/>
    <lineage>
        <taxon>Bacteria</taxon>
        <taxon>Bacillati</taxon>
        <taxon>Actinomycetota</taxon>
        <taxon>Acidimicrobiia</taxon>
        <taxon>Acidimicrobiales</taxon>
        <taxon>Microthrixaceae</taxon>
        <taxon>Candidatus Neomicrothrix</taxon>
    </lineage>
</organism>